<evidence type="ECO:0000313" key="2">
    <source>
        <dbReference type="Proteomes" id="UP000823405"/>
    </source>
</evidence>
<organism evidence="1 2">
    <name type="scientific">Linnemannia gamsii</name>
    <dbReference type="NCBI Taxonomy" id="64522"/>
    <lineage>
        <taxon>Eukaryota</taxon>
        <taxon>Fungi</taxon>
        <taxon>Fungi incertae sedis</taxon>
        <taxon>Mucoromycota</taxon>
        <taxon>Mortierellomycotina</taxon>
        <taxon>Mortierellomycetes</taxon>
        <taxon>Mortierellales</taxon>
        <taxon>Mortierellaceae</taxon>
        <taxon>Linnemannia</taxon>
    </lineage>
</organism>
<proteinExistence type="predicted"/>
<evidence type="ECO:0000313" key="1">
    <source>
        <dbReference type="EMBL" id="KAG0321379.1"/>
    </source>
</evidence>
<comment type="caution">
    <text evidence="1">The sequence shown here is derived from an EMBL/GenBank/DDBJ whole genome shotgun (WGS) entry which is preliminary data.</text>
</comment>
<accession>A0A9P6RMZ6</accession>
<dbReference type="AlphaFoldDB" id="A0A9P6RMZ6"/>
<reference evidence="1" key="1">
    <citation type="journal article" date="2020" name="Fungal Divers.">
        <title>Resolving the Mortierellaceae phylogeny through synthesis of multi-gene phylogenetics and phylogenomics.</title>
        <authorList>
            <person name="Vandepol N."/>
            <person name="Liber J."/>
            <person name="Desiro A."/>
            <person name="Na H."/>
            <person name="Kennedy M."/>
            <person name="Barry K."/>
            <person name="Grigoriev I.V."/>
            <person name="Miller A.N."/>
            <person name="O'Donnell K."/>
            <person name="Stajich J.E."/>
            <person name="Bonito G."/>
        </authorList>
    </citation>
    <scope>NUCLEOTIDE SEQUENCE</scope>
    <source>
        <strain evidence="1">NVP60</strain>
    </source>
</reference>
<gene>
    <name evidence="1" type="ORF">BGZ97_011535</name>
</gene>
<dbReference type="EMBL" id="JAAAIN010000066">
    <property type="protein sequence ID" value="KAG0321379.1"/>
    <property type="molecule type" value="Genomic_DNA"/>
</dbReference>
<dbReference type="OrthoDB" id="2437644at2759"/>
<keyword evidence="2" id="KW-1185">Reference proteome</keyword>
<dbReference type="Proteomes" id="UP000823405">
    <property type="component" value="Unassembled WGS sequence"/>
</dbReference>
<protein>
    <submittedName>
        <fullName evidence="1">Uncharacterized protein</fullName>
    </submittedName>
</protein>
<sequence>MMSMIRTSTASTTTVAKRLISSSARAHNAAVSINHTAVASATSSNGAKTAKTVAYTVLGSTAVVAGVSHLLKDEVVYWTPNKA</sequence>
<name>A0A9P6RMZ6_9FUNG</name>